<dbReference type="PANTHER" id="PTHR42695:SF5">
    <property type="entry name" value="GLUTAMINE AMIDOTRANSFERASE YLR126C-RELATED"/>
    <property type="match status" value="1"/>
</dbReference>
<evidence type="ECO:0000313" key="2">
    <source>
        <dbReference type="EMBL" id="SDG37420.1"/>
    </source>
</evidence>
<dbReference type="STRING" id="370764.SAMN04489810_0125"/>
<dbReference type="InterPro" id="IPR044992">
    <property type="entry name" value="ChyE-like"/>
</dbReference>
<dbReference type="PANTHER" id="PTHR42695">
    <property type="entry name" value="GLUTAMINE AMIDOTRANSFERASE YLR126C-RELATED"/>
    <property type="match status" value="1"/>
</dbReference>
<dbReference type="AlphaFoldDB" id="A0A1G7TS92"/>
<name>A0A1G7TS92_9MICO</name>
<dbReference type="OrthoDB" id="5196541at2"/>
<proteinExistence type="predicted"/>
<keyword evidence="3" id="KW-1185">Reference proteome</keyword>
<protein>
    <submittedName>
        <fullName evidence="2">GMP synthase (Glutamine-hydrolysing)</fullName>
    </submittedName>
</protein>
<accession>A0A1G7TS92</accession>
<dbReference type="Pfam" id="PF00117">
    <property type="entry name" value="GATase"/>
    <property type="match status" value="1"/>
</dbReference>
<dbReference type="InterPro" id="IPR017926">
    <property type="entry name" value="GATASE"/>
</dbReference>
<evidence type="ECO:0000259" key="1">
    <source>
        <dbReference type="Pfam" id="PF00117"/>
    </source>
</evidence>
<dbReference type="RefSeq" id="WP_091484975.1">
    <property type="nucleotide sequence ID" value="NZ_LT629692.1"/>
</dbReference>
<organism evidence="2 3">
    <name type="scientific">Microbacterium pygmaeum</name>
    <dbReference type="NCBI Taxonomy" id="370764"/>
    <lineage>
        <taxon>Bacteria</taxon>
        <taxon>Bacillati</taxon>
        <taxon>Actinomycetota</taxon>
        <taxon>Actinomycetes</taxon>
        <taxon>Micrococcales</taxon>
        <taxon>Microbacteriaceae</taxon>
        <taxon>Microbacterium</taxon>
    </lineage>
</organism>
<dbReference type="SUPFAM" id="SSF52317">
    <property type="entry name" value="Class I glutamine amidotransferase-like"/>
    <property type="match status" value="1"/>
</dbReference>
<dbReference type="EMBL" id="LT629692">
    <property type="protein sequence ID" value="SDG37420.1"/>
    <property type="molecule type" value="Genomic_DNA"/>
</dbReference>
<dbReference type="Gene3D" id="3.40.50.880">
    <property type="match status" value="1"/>
</dbReference>
<feature type="domain" description="Glutamine amidotransferase" evidence="1">
    <location>
        <begin position="110"/>
        <end position="210"/>
    </location>
</feature>
<gene>
    <name evidence="2" type="ORF">SAMN04489810_0125</name>
</gene>
<dbReference type="InterPro" id="IPR029062">
    <property type="entry name" value="Class_I_gatase-like"/>
</dbReference>
<reference evidence="2 3" key="1">
    <citation type="submission" date="2016-10" db="EMBL/GenBank/DDBJ databases">
        <authorList>
            <person name="de Groot N.N."/>
        </authorList>
    </citation>
    <scope>NUCLEOTIDE SEQUENCE [LARGE SCALE GENOMIC DNA]</scope>
    <source>
        <strain evidence="2 3">DSM 23142</strain>
    </source>
</reference>
<sequence length="254" mass="27183">MGTAPLLYVCVRPQQGAAAAEYESFRAATRLDRAQLAQHDLVRDALPADAFERYSGFLVGGSPFNVTDPESSKTPVQRRLEADLERIAGAVLEADRTDAAGDPVAALFTCYGIGVVSRMLGGEVSRAYPEDTGPVAIDLTADGEADPLFGPLARRFTAVTAHKEGSGVVPPTATLLAENDACPVQAYRVGTRLYATQFHPEPTPRAFTERMAVYRDDGYFAAEDYDVLAGRVLAASVTEPVRLLRGFARAFGPA</sequence>
<dbReference type="Proteomes" id="UP000199009">
    <property type="component" value="Chromosome I"/>
</dbReference>
<dbReference type="CDD" id="cd01741">
    <property type="entry name" value="GATase1_1"/>
    <property type="match status" value="1"/>
</dbReference>
<dbReference type="GO" id="GO:0005829">
    <property type="term" value="C:cytosol"/>
    <property type="evidence" value="ECO:0007669"/>
    <property type="project" value="TreeGrafter"/>
</dbReference>
<evidence type="ECO:0000313" key="3">
    <source>
        <dbReference type="Proteomes" id="UP000199009"/>
    </source>
</evidence>